<dbReference type="PROSITE" id="PS50885">
    <property type="entry name" value="HAMP"/>
    <property type="match status" value="1"/>
</dbReference>
<evidence type="ECO:0000256" key="12">
    <source>
        <dbReference type="ARBA" id="ARBA00023012"/>
    </source>
</evidence>
<evidence type="ECO:0000259" key="15">
    <source>
        <dbReference type="PROSITE" id="PS50109"/>
    </source>
</evidence>
<dbReference type="PANTHER" id="PTHR44936:SF9">
    <property type="entry name" value="SENSOR PROTEIN CREC"/>
    <property type="match status" value="1"/>
</dbReference>
<evidence type="ECO:0000256" key="1">
    <source>
        <dbReference type="ARBA" id="ARBA00000085"/>
    </source>
</evidence>
<dbReference type="PANTHER" id="PTHR44936">
    <property type="entry name" value="SENSOR PROTEIN CREC"/>
    <property type="match status" value="1"/>
</dbReference>
<evidence type="ECO:0000256" key="4">
    <source>
        <dbReference type="ARBA" id="ARBA00022475"/>
    </source>
</evidence>
<keyword evidence="5" id="KW-0597">Phosphoprotein</keyword>
<dbReference type="EC" id="2.7.13.3" evidence="3"/>
<keyword evidence="11 14" id="KW-1133">Transmembrane helix</keyword>
<dbReference type="SMART" id="SM00388">
    <property type="entry name" value="HisKA"/>
    <property type="match status" value="1"/>
</dbReference>
<evidence type="ECO:0000256" key="10">
    <source>
        <dbReference type="ARBA" id="ARBA00022840"/>
    </source>
</evidence>
<dbReference type="CDD" id="cd00082">
    <property type="entry name" value="HisKA"/>
    <property type="match status" value="1"/>
</dbReference>
<dbReference type="SUPFAM" id="SSF47384">
    <property type="entry name" value="Homodimeric domain of signal transducing histidine kinase"/>
    <property type="match status" value="1"/>
</dbReference>
<feature type="domain" description="HAMP" evidence="16">
    <location>
        <begin position="169"/>
        <end position="221"/>
    </location>
</feature>
<feature type="domain" description="Histidine kinase" evidence="15">
    <location>
        <begin position="229"/>
        <end position="433"/>
    </location>
</feature>
<keyword evidence="6" id="KW-0808">Transferase</keyword>
<evidence type="ECO:0000256" key="5">
    <source>
        <dbReference type="ARBA" id="ARBA00022553"/>
    </source>
</evidence>
<evidence type="ECO:0000256" key="2">
    <source>
        <dbReference type="ARBA" id="ARBA00004651"/>
    </source>
</evidence>
<dbReference type="InterPro" id="IPR003594">
    <property type="entry name" value="HATPase_dom"/>
</dbReference>
<accession>A0ABQ2IF42</accession>
<dbReference type="Pfam" id="PF00512">
    <property type="entry name" value="HisKA"/>
    <property type="match status" value="1"/>
</dbReference>
<reference evidence="18" key="1">
    <citation type="journal article" date="2019" name="Int. J. Syst. Evol. Microbiol.">
        <title>The Global Catalogue of Microorganisms (GCM) 10K type strain sequencing project: providing services to taxonomists for standard genome sequencing and annotation.</title>
        <authorList>
            <consortium name="The Broad Institute Genomics Platform"/>
            <consortium name="The Broad Institute Genome Sequencing Center for Infectious Disease"/>
            <person name="Wu L."/>
            <person name="Ma J."/>
        </authorList>
    </citation>
    <scope>NUCLEOTIDE SEQUENCE [LARGE SCALE GENOMIC DNA]</scope>
    <source>
        <strain evidence="18">JCM 1365</strain>
    </source>
</reference>
<keyword evidence="10" id="KW-0067">ATP-binding</keyword>
<feature type="compositionally biased region" description="Basic and acidic residues" evidence="13">
    <location>
        <begin position="454"/>
        <end position="463"/>
    </location>
</feature>
<evidence type="ECO:0000256" key="9">
    <source>
        <dbReference type="ARBA" id="ARBA00022777"/>
    </source>
</evidence>
<dbReference type="Gene3D" id="1.10.287.130">
    <property type="match status" value="1"/>
</dbReference>
<evidence type="ECO:0000256" key="7">
    <source>
        <dbReference type="ARBA" id="ARBA00022692"/>
    </source>
</evidence>
<dbReference type="InterPro" id="IPR036890">
    <property type="entry name" value="HATPase_C_sf"/>
</dbReference>
<comment type="subcellular location">
    <subcellularLocation>
        <location evidence="2">Cell membrane</location>
        <topology evidence="2">Multi-pass membrane protein</topology>
    </subcellularLocation>
</comment>
<evidence type="ECO:0000256" key="6">
    <source>
        <dbReference type="ARBA" id="ARBA00022679"/>
    </source>
</evidence>
<dbReference type="Gene3D" id="3.30.565.10">
    <property type="entry name" value="Histidine kinase-like ATPase, C-terminal domain"/>
    <property type="match status" value="1"/>
</dbReference>
<keyword evidence="12" id="KW-0902">Two-component regulatory system</keyword>
<dbReference type="InterPro" id="IPR036097">
    <property type="entry name" value="HisK_dim/P_sf"/>
</dbReference>
<dbReference type="EMBL" id="BMNZ01000009">
    <property type="protein sequence ID" value="GGN08042.1"/>
    <property type="molecule type" value="Genomic_DNA"/>
</dbReference>
<keyword evidence="7 14" id="KW-0812">Transmembrane</keyword>
<keyword evidence="14" id="KW-0472">Membrane</keyword>
<evidence type="ECO:0000313" key="18">
    <source>
        <dbReference type="Proteomes" id="UP000623461"/>
    </source>
</evidence>
<evidence type="ECO:0000256" key="3">
    <source>
        <dbReference type="ARBA" id="ARBA00012438"/>
    </source>
</evidence>
<dbReference type="InterPro" id="IPR050980">
    <property type="entry name" value="2C_sensor_his_kinase"/>
</dbReference>
<evidence type="ECO:0000256" key="11">
    <source>
        <dbReference type="ARBA" id="ARBA00022989"/>
    </source>
</evidence>
<dbReference type="RefSeq" id="WP_162181020.1">
    <property type="nucleotide sequence ID" value="NZ_BMNZ01000009.1"/>
</dbReference>
<feature type="transmembrane region" description="Helical" evidence="14">
    <location>
        <begin position="143"/>
        <end position="164"/>
    </location>
</feature>
<sequence length="463" mass="48768">MRRRILHVAVVAVSVALVLFGIPLALAARATVLSEERGELERTALLASRQVGPDFLAGDPVELPRVEDDKKVAVYDSSLTHRSPATSGPPTADSVTRAAARGVEADGVVGADLVVAVPVTVAEKVIAVVRVAAPTSQTLTATLLAWAALVLCAGLALAVAVLVARRQARFLSTPLEALAVTAERVASGDLQTRTEPLGTPELVRLAQTQNDMLDRLCELITRERRLTAEISHQLRTPLTGLALGLQNALSRDGSSAAADPHASLADALGQVRDLELTIDHVIQLARPQGRALGADPVRSVAEVCAQIQRRWHGPLSEAGRALFVTAQTDLALPLPQFVVTEVLKILMDNATRHGAGRVTVVFRDLGSFVAIDVADEGSVQASGEELFRRGQSGSDGLGIGLALGRSIAEAYGGRLALARQQPTRFTLMVPLSPTPSEPDPTPVSDDPGQSESAADSREPESRS</sequence>
<feature type="region of interest" description="Disordered" evidence="13">
    <location>
        <begin position="427"/>
        <end position="463"/>
    </location>
</feature>
<dbReference type="SUPFAM" id="SSF158472">
    <property type="entry name" value="HAMP domain-like"/>
    <property type="match status" value="1"/>
</dbReference>
<evidence type="ECO:0000256" key="8">
    <source>
        <dbReference type="ARBA" id="ARBA00022741"/>
    </source>
</evidence>
<name>A0ABQ2IF42_9MICO</name>
<dbReference type="InterPro" id="IPR003661">
    <property type="entry name" value="HisK_dim/P_dom"/>
</dbReference>
<dbReference type="Proteomes" id="UP000623461">
    <property type="component" value="Unassembled WGS sequence"/>
</dbReference>
<dbReference type="InterPro" id="IPR003660">
    <property type="entry name" value="HAMP_dom"/>
</dbReference>
<dbReference type="InterPro" id="IPR005467">
    <property type="entry name" value="His_kinase_dom"/>
</dbReference>
<dbReference type="Gene3D" id="6.10.340.10">
    <property type="match status" value="1"/>
</dbReference>
<dbReference type="GO" id="GO:0016301">
    <property type="term" value="F:kinase activity"/>
    <property type="evidence" value="ECO:0007669"/>
    <property type="project" value="UniProtKB-KW"/>
</dbReference>
<dbReference type="SMART" id="SM00304">
    <property type="entry name" value="HAMP"/>
    <property type="match status" value="1"/>
</dbReference>
<protein>
    <recommendedName>
        <fullName evidence="3">histidine kinase</fullName>
        <ecNumber evidence="3">2.7.13.3</ecNumber>
    </recommendedName>
</protein>
<evidence type="ECO:0000256" key="14">
    <source>
        <dbReference type="SAM" id="Phobius"/>
    </source>
</evidence>
<comment type="catalytic activity">
    <reaction evidence="1">
        <text>ATP + protein L-histidine = ADP + protein N-phospho-L-histidine.</text>
        <dbReference type="EC" id="2.7.13.3"/>
    </reaction>
</comment>
<dbReference type="SMART" id="SM00387">
    <property type="entry name" value="HATPase_c"/>
    <property type="match status" value="1"/>
</dbReference>
<feature type="compositionally biased region" description="Pro residues" evidence="13">
    <location>
        <begin position="432"/>
        <end position="441"/>
    </location>
</feature>
<evidence type="ECO:0000259" key="16">
    <source>
        <dbReference type="PROSITE" id="PS50885"/>
    </source>
</evidence>
<comment type="caution">
    <text evidence="17">The sequence shown here is derived from an EMBL/GenBank/DDBJ whole genome shotgun (WGS) entry which is preliminary data.</text>
</comment>
<dbReference type="SUPFAM" id="SSF55874">
    <property type="entry name" value="ATPase domain of HSP90 chaperone/DNA topoisomerase II/histidine kinase"/>
    <property type="match status" value="1"/>
</dbReference>
<dbReference type="PROSITE" id="PS50109">
    <property type="entry name" value="HIS_KIN"/>
    <property type="match status" value="1"/>
</dbReference>
<gene>
    <name evidence="17" type="ORF">GCM10009721_39700</name>
</gene>
<dbReference type="CDD" id="cd06225">
    <property type="entry name" value="HAMP"/>
    <property type="match status" value="1"/>
</dbReference>
<evidence type="ECO:0000313" key="17">
    <source>
        <dbReference type="EMBL" id="GGN08042.1"/>
    </source>
</evidence>
<keyword evidence="18" id="KW-1185">Reference proteome</keyword>
<keyword evidence="9 17" id="KW-0418">Kinase</keyword>
<keyword evidence="8" id="KW-0547">Nucleotide-binding</keyword>
<dbReference type="Pfam" id="PF00672">
    <property type="entry name" value="HAMP"/>
    <property type="match status" value="1"/>
</dbReference>
<proteinExistence type="predicted"/>
<organism evidence="17 18">
    <name type="scientific">Terrabacter tumescens</name>
    <dbReference type="NCBI Taxonomy" id="60443"/>
    <lineage>
        <taxon>Bacteria</taxon>
        <taxon>Bacillati</taxon>
        <taxon>Actinomycetota</taxon>
        <taxon>Actinomycetes</taxon>
        <taxon>Micrococcales</taxon>
        <taxon>Intrasporangiaceae</taxon>
        <taxon>Terrabacter</taxon>
    </lineage>
</organism>
<evidence type="ECO:0000256" key="13">
    <source>
        <dbReference type="SAM" id="MobiDB-lite"/>
    </source>
</evidence>
<dbReference type="Pfam" id="PF02518">
    <property type="entry name" value="HATPase_c"/>
    <property type="match status" value="1"/>
</dbReference>
<keyword evidence="4" id="KW-1003">Cell membrane</keyword>